<dbReference type="EMBL" id="HBFU01001999">
    <property type="protein sequence ID" value="CAD8927387.1"/>
    <property type="molecule type" value="Transcribed_RNA"/>
</dbReference>
<evidence type="ECO:0008006" key="4">
    <source>
        <dbReference type="Google" id="ProtNLM"/>
    </source>
</evidence>
<name>A0A7S1CSR3_9STRA</name>
<protein>
    <recommendedName>
        <fullName evidence="4">Alkaline phosphatase</fullName>
    </recommendedName>
</protein>
<proteinExistence type="predicted"/>
<feature type="region of interest" description="Disordered" evidence="1">
    <location>
        <begin position="431"/>
        <end position="468"/>
    </location>
</feature>
<sequence length="494" mass="53622">MKLLLSLPLFSLVVASPVSADRVVNPSRITFDALGRIDNDSPLVKALATDGLVSLTNIPGFKQSKRRLMSNLHTCMLDLGDNIVTAHHFDDGTTRRSFATSTLPEVGAQPIKSLEDIPMNSNSESCQSFQGEVSSFRSSVEAATNLFSQKLSTEMRAYLQTPLMSSNVDGVVYDSINEVVAGGEHLEHFHSYQKDNSLGNAGETTIELHTDQGFFIAFTPGLIASSNDPTKQMKLSDGFYVQDRYGTKASVNFSEEDDLVFMIGDGANQYINNNLIDSKDAMPLRATPHALSFPAQIDSSDVRVWYGRMVLPPNNALSHGMGLTHGEVREALMDASTTGKSISLGCSSQDMKAVIHTTRHLSGPSVILNCTADELFCWYRCQPLDDELNTCSDRNLTLECVDSQGQITDPAQHNGAAPACYNSTAPLSSDNGDAWQGDSHHDDTHADDGHGHDRGDDGHHDEHMSTKSTSTGSRLFAWSLVVTFTISAILSVIS</sequence>
<feature type="compositionally biased region" description="Basic and acidic residues" evidence="1">
    <location>
        <begin position="438"/>
        <end position="465"/>
    </location>
</feature>
<feature type="signal peptide" evidence="2">
    <location>
        <begin position="1"/>
        <end position="20"/>
    </location>
</feature>
<dbReference type="AlphaFoldDB" id="A0A7S1CSR3"/>
<dbReference type="PANTHER" id="PTHR40855">
    <property type="entry name" value="DIOX_N DOMAIN-CONTAINING PROTEIN"/>
    <property type="match status" value="1"/>
</dbReference>
<keyword evidence="2" id="KW-0732">Signal</keyword>
<reference evidence="3" key="1">
    <citation type="submission" date="2021-01" db="EMBL/GenBank/DDBJ databases">
        <authorList>
            <person name="Corre E."/>
            <person name="Pelletier E."/>
            <person name="Niang G."/>
            <person name="Scheremetjew M."/>
            <person name="Finn R."/>
            <person name="Kale V."/>
            <person name="Holt S."/>
            <person name="Cochrane G."/>
            <person name="Meng A."/>
            <person name="Brown T."/>
            <person name="Cohen L."/>
        </authorList>
    </citation>
    <scope>NUCLEOTIDE SEQUENCE</scope>
    <source>
        <strain evidence="3">FE60</strain>
    </source>
</reference>
<gene>
    <name evidence="3" type="ORF">SMAR1040_LOCUS1334</name>
</gene>
<evidence type="ECO:0000256" key="2">
    <source>
        <dbReference type="SAM" id="SignalP"/>
    </source>
</evidence>
<dbReference type="PANTHER" id="PTHR40855:SF1">
    <property type="entry name" value="CLAVAMINATE SYNTHASE-LIKE PROTEIN"/>
    <property type="match status" value="1"/>
</dbReference>
<accession>A0A7S1CSR3</accession>
<evidence type="ECO:0000256" key="1">
    <source>
        <dbReference type="SAM" id="MobiDB-lite"/>
    </source>
</evidence>
<evidence type="ECO:0000313" key="3">
    <source>
        <dbReference type="EMBL" id="CAD8927387.1"/>
    </source>
</evidence>
<organism evidence="3">
    <name type="scientific">Skeletonema marinoi</name>
    <dbReference type="NCBI Taxonomy" id="267567"/>
    <lineage>
        <taxon>Eukaryota</taxon>
        <taxon>Sar</taxon>
        <taxon>Stramenopiles</taxon>
        <taxon>Ochrophyta</taxon>
        <taxon>Bacillariophyta</taxon>
        <taxon>Coscinodiscophyceae</taxon>
        <taxon>Thalassiosirophycidae</taxon>
        <taxon>Thalassiosirales</taxon>
        <taxon>Skeletonemataceae</taxon>
        <taxon>Skeletonema</taxon>
        <taxon>Skeletonema marinoi-dohrnii complex</taxon>
    </lineage>
</organism>
<feature type="chain" id="PRO_5031320206" description="Alkaline phosphatase" evidence="2">
    <location>
        <begin position="21"/>
        <end position="494"/>
    </location>
</feature>